<dbReference type="PANTHER" id="PTHR21015:SF22">
    <property type="entry name" value="GLYCOSYLTRANSFERASE"/>
    <property type="match status" value="1"/>
</dbReference>
<comment type="caution">
    <text evidence="2">The sequence shown here is derived from an EMBL/GenBank/DDBJ whole genome shotgun (WGS) entry which is preliminary data.</text>
</comment>
<evidence type="ECO:0000313" key="3">
    <source>
        <dbReference type="Proteomes" id="UP001556098"/>
    </source>
</evidence>
<evidence type="ECO:0000313" key="2">
    <source>
        <dbReference type="EMBL" id="MEW9921614.1"/>
    </source>
</evidence>
<dbReference type="Pfam" id="PF04101">
    <property type="entry name" value="Glyco_tran_28_C"/>
    <property type="match status" value="1"/>
</dbReference>
<accession>A0ABV3RRV2</accession>
<dbReference type="Proteomes" id="UP001556098">
    <property type="component" value="Unassembled WGS sequence"/>
</dbReference>
<evidence type="ECO:0000259" key="1">
    <source>
        <dbReference type="Pfam" id="PF04101"/>
    </source>
</evidence>
<dbReference type="InterPro" id="IPR007235">
    <property type="entry name" value="Glyco_trans_28_C"/>
</dbReference>
<feature type="domain" description="Glycosyl transferase family 28 C-terminal" evidence="1">
    <location>
        <begin position="253"/>
        <end position="355"/>
    </location>
</feature>
<dbReference type="PANTHER" id="PTHR21015">
    <property type="entry name" value="UDP-N-ACETYLGLUCOSAMINE--N-ACETYLMURAMYL-(PENTAPEPTIDE) PYROPHOSPHORYL-UNDECAPRENOL N-ACETYLGLUCOSAMINE TRANSFERASE 1"/>
    <property type="match status" value="1"/>
</dbReference>
<dbReference type="Gene3D" id="3.40.50.2000">
    <property type="entry name" value="Glycogen Phosphorylase B"/>
    <property type="match status" value="1"/>
</dbReference>
<keyword evidence="3" id="KW-1185">Reference proteome</keyword>
<dbReference type="SUPFAM" id="SSF53756">
    <property type="entry name" value="UDP-Glycosyltransferase/glycogen phosphorylase"/>
    <property type="match status" value="1"/>
</dbReference>
<name>A0ABV3RRV2_9RHOB</name>
<proteinExistence type="predicted"/>
<protein>
    <submittedName>
        <fullName evidence="2">Glycosyltransferase family protein</fullName>
    </submittedName>
</protein>
<dbReference type="EMBL" id="JBFNXX010000017">
    <property type="protein sequence ID" value="MEW9921614.1"/>
    <property type="molecule type" value="Genomic_DNA"/>
</dbReference>
<sequence>MKVMIVVTHLLGTGHLSRALNLAAAFEASGHSAVVASGGVPPAHLERPKGRFQQLPPVTSNGVDFSRLLHPDGTPATEDTLADREKMLIDLLHREKPDALITELFPFGRRILKAEFLALLDAATHLPAPRIFASIRDILAPPSKPRKAAFAEDVVARFYDAVIVHSDPDITPLDLSWPVSDTLASRLRYSGFVAPPPVAPHPDNPGAGEVLVSAGGGPVGDALYLAARAAARQDAGRRWRLLVGGTDAADRCITLAQGAPDNVIVEPARPDFRQMLHHAAASVSLCGYNTALDLLQSGCPAVLVPFDAGQEVEQGIRADALARQPGFEVLRTTDLSAEALLAAISRATAEPRAPAPPTLFEGAARTVQIVTEIAVEARHG</sequence>
<reference evidence="2 3" key="1">
    <citation type="submission" date="2024-07" db="EMBL/GenBank/DDBJ databases">
        <title>Marimonas sp.nov., isolated from tidal-flat sediment.</title>
        <authorList>
            <person name="Jayan J.N."/>
            <person name="Lee S.S."/>
        </authorList>
    </citation>
    <scope>NUCLEOTIDE SEQUENCE [LARGE SCALE GENOMIC DNA]</scope>
    <source>
        <strain evidence="2 3">MJW-29</strain>
    </source>
</reference>
<dbReference type="RefSeq" id="WP_367879312.1">
    <property type="nucleotide sequence ID" value="NZ_JBFNXX010000017.1"/>
</dbReference>
<gene>
    <name evidence="2" type="ORF">AB2B41_18545</name>
</gene>
<organism evidence="2 3">
    <name type="scientific">Sulfitobacter sediminis</name>
    <dbReference type="NCBI Taxonomy" id="3234186"/>
    <lineage>
        <taxon>Bacteria</taxon>
        <taxon>Pseudomonadati</taxon>
        <taxon>Pseudomonadota</taxon>
        <taxon>Alphaproteobacteria</taxon>
        <taxon>Rhodobacterales</taxon>
        <taxon>Roseobacteraceae</taxon>
        <taxon>Sulfitobacter</taxon>
    </lineage>
</organism>